<dbReference type="SUPFAM" id="SSF81383">
    <property type="entry name" value="F-box domain"/>
    <property type="match status" value="1"/>
</dbReference>
<dbReference type="EMBL" id="JBBXJM010000005">
    <property type="protein sequence ID" value="KAL1407535.1"/>
    <property type="molecule type" value="Genomic_DNA"/>
</dbReference>
<name>A0ABR3PYI3_9TREE</name>
<dbReference type="GeneID" id="95988011"/>
<organism evidence="1 2">
    <name type="scientific">Vanrija albida</name>
    <dbReference type="NCBI Taxonomy" id="181172"/>
    <lineage>
        <taxon>Eukaryota</taxon>
        <taxon>Fungi</taxon>
        <taxon>Dikarya</taxon>
        <taxon>Basidiomycota</taxon>
        <taxon>Agaricomycotina</taxon>
        <taxon>Tremellomycetes</taxon>
        <taxon>Trichosporonales</taxon>
        <taxon>Trichosporonaceae</taxon>
        <taxon>Vanrija</taxon>
    </lineage>
</organism>
<accession>A0ABR3PYI3</accession>
<proteinExistence type="predicted"/>
<keyword evidence="2" id="KW-1185">Reference proteome</keyword>
<dbReference type="InterPro" id="IPR036047">
    <property type="entry name" value="F-box-like_dom_sf"/>
</dbReference>
<sequence>MLGPGDICPLNGPPAMYGEPAPQPDSALLALPSELLHRVLCEAAAESTSALVAAALTCRALRAFVFENPDEALWRDVLLRRYDDPRRAGAYPRPRDKIDWKALVKERSFAERVLDRTEDVDELARVVNRLSDTLVGMYLDLPPKSPALDQMEGARDPHLFFTAPATRNGPILERLLGTPAFHKLYAAFSAHEPEYRQNPEQTYYLRHRRRRPISIPALARLHALLVPRNTRDMDPKSEAHAQASEHRGYARELVYSGSHYREDNDWAPLRPDGSVDWTLVDAIGDVMMLNAQDVLATSGAHLWSMAILPMSYGIESVRGLGLLGLERPADLAADEPWDWAGIGGLWHGSYAFMEYRHWVRLNEPHLLQVRRGVPALRLSDYDEAIGDLMLMRMIVDNGPGDADDAYADLIGVKRSNMPPLPRLETQLPTSQHLPPLYFHGTSTQLSTGTSHPSGAPHSFVRGVVRLTADDPPEMRWTIVISYGDADRWRLEGVQVGGRGSKRGFVGVWTDADREEHSPNGPVWYWKSEASSSNQHPLYCP</sequence>
<evidence type="ECO:0000313" key="2">
    <source>
        <dbReference type="Proteomes" id="UP001565368"/>
    </source>
</evidence>
<gene>
    <name evidence="1" type="ORF">Q8F55_006968</name>
</gene>
<evidence type="ECO:0000313" key="1">
    <source>
        <dbReference type="EMBL" id="KAL1407535.1"/>
    </source>
</evidence>
<reference evidence="1 2" key="1">
    <citation type="submission" date="2023-08" db="EMBL/GenBank/DDBJ databases">
        <title>Annotated Genome Sequence of Vanrija albida AlHP1.</title>
        <authorList>
            <person name="Herzog R."/>
        </authorList>
    </citation>
    <scope>NUCLEOTIDE SEQUENCE [LARGE SCALE GENOMIC DNA]</scope>
    <source>
        <strain evidence="1 2">AlHP1</strain>
    </source>
</reference>
<dbReference type="RefSeq" id="XP_069207479.1">
    <property type="nucleotide sequence ID" value="XM_069355408.1"/>
</dbReference>
<evidence type="ECO:0008006" key="3">
    <source>
        <dbReference type="Google" id="ProtNLM"/>
    </source>
</evidence>
<dbReference type="Proteomes" id="UP001565368">
    <property type="component" value="Unassembled WGS sequence"/>
</dbReference>
<comment type="caution">
    <text evidence="1">The sequence shown here is derived from an EMBL/GenBank/DDBJ whole genome shotgun (WGS) entry which is preliminary data.</text>
</comment>
<protein>
    <recommendedName>
        <fullName evidence="3">F-box domain-containing protein</fullName>
    </recommendedName>
</protein>